<dbReference type="Pfam" id="PF26571">
    <property type="entry name" value="VldE"/>
    <property type="match status" value="1"/>
</dbReference>
<evidence type="ECO:0000313" key="5">
    <source>
        <dbReference type="EMBL" id="EWT06304.1"/>
    </source>
</evidence>
<dbReference type="Gene3D" id="1.10.101.10">
    <property type="entry name" value="PGBD-like superfamily/PGBD"/>
    <property type="match status" value="5"/>
</dbReference>
<evidence type="ECO:0000259" key="3">
    <source>
        <dbReference type="Pfam" id="PF01471"/>
    </source>
</evidence>
<sequence>MATRRRRLGAALVIPTLGLPLAASRADAYTPPPPPTKLLPTALDVLVPYQAQTVCDPLARPGVVAFAQLMTSHYGMGTTSLIGRTCGSDISEHYDGRAWDWMLNVNNAQQEAVAQSVLTWLTAPDAQGRPGAMARRFGIMYIIHNKKIWRAYNTGRPDAPAFGWGPYYGASPHTDHIHFSFTYDGAAKVTSWWTGVARTTYLTSLPPTTPGGTVTVPPPATTYSTLSYNVTSDAVSRLQTALGDLPVTGWYGPMTTARVKAYQTFIGVPVTGTADVRTQQQLFSKGWSAAARLPRTYAPASPKATTSLAAPKAVAPKATTTLAAPKQAAPAAPVPKVSAPSAPAPKGAAKPTPKPAVQPGPIKTAYPTLRYGMTSEPVRRLQAALGNLPTTAWYGPMTTARVKAYQKSAGLPVTGIADAATQQLLFSQGWRSAAPQKYSTLRYGMTSESVRRLQAALGTLPTTAWFGPMTEARVKQYQKFIGVTVTGVADAHTQQVLFSKGWGTASAVAFTEQQVPEVPAARAFAVLRPPTVTPAVATVSTTTAYTPYKDVVLALGARGAAVRFLQRALGGLAVDGVFGSMTRRMVTALQIGQAMPATGVVTPEVWDVLEQRDFPFVANRATVLRPGDTGPAVAEVQRILGVPVTGTYDAATRDAVKAAQARGGLASTGVVASRTWSLFDRLSA</sequence>
<keyword evidence="6" id="KW-1185">Reference proteome</keyword>
<feature type="domain" description="Peptidoglycan binding-like" evidence="3">
    <location>
        <begin position="642"/>
        <end position="677"/>
    </location>
</feature>
<feature type="compositionally biased region" description="Low complexity" evidence="1">
    <location>
        <begin position="321"/>
        <end position="351"/>
    </location>
</feature>
<dbReference type="Proteomes" id="UP000019494">
    <property type="component" value="Unassembled WGS sequence"/>
</dbReference>
<feature type="domain" description="Peptidoglycan binding-like" evidence="3">
    <location>
        <begin position="559"/>
        <end position="609"/>
    </location>
</feature>
<feature type="domain" description="ARB-07466-like C-terminal" evidence="4">
    <location>
        <begin position="60"/>
        <end position="177"/>
    </location>
</feature>
<comment type="caution">
    <text evidence="5">The sequence shown here is derived from an EMBL/GenBank/DDBJ whole genome shotgun (WGS) entry which is preliminary data.</text>
</comment>
<accession>W9GQZ3</accession>
<organism evidence="5 6">
    <name type="scientific">Intrasporangium chromatireducens Q5-1</name>
    <dbReference type="NCBI Taxonomy" id="584657"/>
    <lineage>
        <taxon>Bacteria</taxon>
        <taxon>Bacillati</taxon>
        <taxon>Actinomycetota</taxon>
        <taxon>Actinomycetes</taxon>
        <taxon>Micrococcales</taxon>
        <taxon>Intrasporangiaceae</taxon>
        <taxon>Intrasporangium</taxon>
    </lineage>
</organism>
<keyword evidence="2" id="KW-0732">Signal</keyword>
<evidence type="ECO:0000313" key="6">
    <source>
        <dbReference type="Proteomes" id="UP000019494"/>
    </source>
</evidence>
<evidence type="ECO:0000259" key="4">
    <source>
        <dbReference type="Pfam" id="PF26571"/>
    </source>
</evidence>
<proteinExistence type="predicted"/>
<feature type="chain" id="PRO_5004920512" evidence="2">
    <location>
        <begin position="29"/>
        <end position="684"/>
    </location>
</feature>
<evidence type="ECO:0000256" key="2">
    <source>
        <dbReference type="SAM" id="SignalP"/>
    </source>
</evidence>
<dbReference type="PATRIC" id="fig|584657.3.peg.1753"/>
<protein>
    <submittedName>
        <fullName evidence="5">Peptidoglycan-binding protein</fullName>
    </submittedName>
</protein>
<feature type="signal peptide" evidence="2">
    <location>
        <begin position="1"/>
        <end position="28"/>
    </location>
</feature>
<gene>
    <name evidence="5" type="ORF">N864_22525</name>
</gene>
<dbReference type="OrthoDB" id="5181100at2"/>
<name>W9GQZ3_9MICO</name>
<evidence type="ECO:0000256" key="1">
    <source>
        <dbReference type="SAM" id="MobiDB-lite"/>
    </source>
</evidence>
<dbReference type="InterPro" id="IPR036366">
    <property type="entry name" value="PGBDSf"/>
</dbReference>
<feature type="domain" description="Peptidoglycan binding-like" evidence="3">
    <location>
        <begin position="234"/>
        <end position="282"/>
    </location>
</feature>
<dbReference type="AlphaFoldDB" id="W9GQZ3"/>
<dbReference type="InterPro" id="IPR002477">
    <property type="entry name" value="Peptidoglycan-bd-like"/>
</dbReference>
<dbReference type="EMBL" id="AWQS01000054">
    <property type="protein sequence ID" value="EWT06304.1"/>
    <property type="molecule type" value="Genomic_DNA"/>
</dbReference>
<dbReference type="InterPro" id="IPR036365">
    <property type="entry name" value="PGBD-like_sf"/>
</dbReference>
<dbReference type="RefSeq" id="WP_034715752.1">
    <property type="nucleotide sequence ID" value="NZ_AWQS01000054.1"/>
</dbReference>
<dbReference type="InterPro" id="IPR058593">
    <property type="entry name" value="ARB_07466-like_C"/>
</dbReference>
<feature type="region of interest" description="Disordered" evidence="1">
    <location>
        <begin position="321"/>
        <end position="362"/>
    </location>
</feature>
<feature type="domain" description="Peptidoglycan binding-like" evidence="3">
    <location>
        <begin position="377"/>
        <end position="425"/>
    </location>
</feature>
<reference evidence="6" key="1">
    <citation type="submission" date="2013-08" db="EMBL/GenBank/DDBJ databases">
        <title>Intrasporangium oryzae NRRL B-24470.</title>
        <authorList>
            <person name="Liu H."/>
            <person name="Wang G."/>
        </authorList>
    </citation>
    <scope>NUCLEOTIDE SEQUENCE [LARGE SCALE GENOMIC DNA]</scope>
    <source>
        <strain evidence="6">Q5-1</strain>
    </source>
</reference>
<dbReference type="Pfam" id="PF01471">
    <property type="entry name" value="PG_binding_1"/>
    <property type="match status" value="5"/>
</dbReference>
<feature type="domain" description="Peptidoglycan binding-like" evidence="3">
    <location>
        <begin position="448"/>
        <end position="497"/>
    </location>
</feature>
<dbReference type="SUPFAM" id="SSF47090">
    <property type="entry name" value="PGBD-like"/>
    <property type="match status" value="5"/>
</dbReference>